<reference evidence="3 4" key="1">
    <citation type="submission" date="2019-07" db="EMBL/GenBank/DDBJ databases">
        <title>Whole genome shotgun sequence of Cellulomonas composti NBRC 100758.</title>
        <authorList>
            <person name="Hosoyama A."/>
            <person name="Uohara A."/>
            <person name="Ohji S."/>
            <person name="Ichikawa N."/>
        </authorList>
    </citation>
    <scope>NUCLEOTIDE SEQUENCE [LARGE SCALE GENOMIC DNA]</scope>
    <source>
        <strain evidence="3 4">NBRC 100758</strain>
    </source>
</reference>
<comment type="caution">
    <text evidence="3">The sequence shown here is derived from an EMBL/GenBank/DDBJ whole genome shotgun (WGS) entry which is preliminary data.</text>
</comment>
<feature type="region of interest" description="Disordered" evidence="1">
    <location>
        <begin position="406"/>
        <end position="462"/>
    </location>
</feature>
<dbReference type="Pfam" id="PF02720">
    <property type="entry name" value="DUF222"/>
    <property type="match status" value="1"/>
</dbReference>
<feature type="compositionally biased region" description="Basic and acidic residues" evidence="1">
    <location>
        <begin position="435"/>
        <end position="446"/>
    </location>
</feature>
<dbReference type="CDD" id="cd00085">
    <property type="entry name" value="HNHc"/>
    <property type="match status" value="1"/>
</dbReference>
<feature type="domain" description="HNH nuclease" evidence="2">
    <location>
        <begin position="335"/>
        <end position="388"/>
    </location>
</feature>
<accession>A0A511JC22</accession>
<dbReference type="SMART" id="SM00507">
    <property type="entry name" value="HNHc"/>
    <property type="match status" value="1"/>
</dbReference>
<dbReference type="RefSeq" id="WP_186812671.1">
    <property type="nucleotide sequence ID" value="NZ_BJWG01000009.1"/>
</dbReference>
<dbReference type="InterPro" id="IPR003870">
    <property type="entry name" value="DUF222"/>
</dbReference>
<evidence type="ECO:0000313" key="3">
    <source>
        <dbReference type="EMBL" id="GEL95518.1"/>
    </source>
</evidence>
<keyword evidence="4" id="KW-1185">Reference proteome</keyword>
<name>A0A511JC22_9CELL</name>
<dbReference type="EMBL" id="BJWG01000009">
    <property type="protein sequence ID" value="GEL95518.1"/>
    <property type="molecule type" value="Genomic_DNA"/>
</dbReference>
<gene>
    <name evidence="3" type="ORF">CCO02nite_21760</name>
</gene>
<organism evidence="3 4">
    <name type="scientific">Cellulomonas composti</name>
    <dbReference type="NCBI Taxonomy" id="266130"/>
    <lineage>
        <taxon>Bacteria</taxon>
        <taxon>Bacillati</taxon>
        <taxon>Actinomycetota</taxon>
        <taxon>Actinomycetes</taxon>
        <taxon>Micrococcales</taxon>
        <taxon>Cellulomonadaceae</taxon>
        <taxon>Cellulomonas</taxon>
    </lineage>
</organism>
<feature type="compositionally biased region" description="Basic and acidic residues" evidence="1">
    <location>
        <begin position="170"/>
        <end position="180"/>
    </location>
</feature>
<evidence type="ECO:0000259" key="2">
    <source>
        <dbReference type="SMART" id="SM00507"/>
    </source>
</evidence>
<protein>
    <recommendedName>
        <fullName evidence="2">HNH nuclease domain-containing protein</fullName>
    </recommendedName>
</protein>
<dbReference type="Proteomes" id="UP000321720">
    <property type="component" value="Unassembled WGS sequence"/>
</dbReference>
<sequence>MRDDDGLGGLTSAARRAAERALEASTWDAPMRAQALAELDEAARLVAAARVRVLAAADAARDWARSGDRDLAAWHARTTRDGAQVAGARARAAALVAAMPAVDAALGDGRLTEAHVAVLARTAARATPVVAAALADPRVQDGLVAQGARLDAREYARAVERWVAAVDPPSDERDHAEQRANRSLWLTDSPSGTHIKGVVDAQAGKRLRLALEALSPRPGDDDDRTPEQRRADALAAMADHVLSDPGTTPGALVRPHVSVVLSERTWLALCAGAAGVAGVARVLQGVPPVRDEDGALVPPAELARLLCDAQLTRIVVDAAGVPVDLGRTQRLFTNEMRRALVVRDGGCAWNGCGIPARWTEGHHLDWWGRDGGGTSVENGVLLCAFHHHLVHAEDLRIVRVWTPPPRRRRALHDPDEDAAGSGDHADGDALAGEHATYEFRRPDGRVRSAPPRAVGREVDRAA</sequence>
<feature type="region of interest" description="Disordered" evidence="1">
    <location>
        <begin position="167"/>
        <end position="188"/>
    </location>
</feature>
<dbReference type="AlphaFoldDB" id="A0A511JC22"/>
<evidence type="ECO:0000256" key="1">
    <source>
        <dbReference type="SAM" id="MobiDB-lite"/>
    </source>
</evidence>
<dbReference type="InterPro" id="IPR003615">
    <property type="entry name" value="HNH_nuc"/>
</dbReference>
<evidence type="ECO:0000313" key="4">
    <source>
        <dbReference type="Proteomes" id="UP000321720"/>
    </source>
</evidence>
<proteinExistence type="predicted"/>